<dbReference type="RefSeq" id="XP_007767831.1">
    <property type="nucleotide sequence ID" value="XM_007769641.1"/>
</dbReference>
<reference evidence="3" key="1">
    <citation type="journal article" date="2012" name="Science">
        <title>The Paleozoic origin of enzymatic lignin decomposition reconstructed from 31 fungal genomes.</title>
        <authorList>
            <person name="Floudas D."/>
            <person name="Binder M."/>
            <person name="Riley R."/>
            <person name="Barry K."/>
            <person name="Blanchette R.A."/>
            <person name="Henrissat B."/>
            <person name="Martinez A.T."/>
            <person name="Otillar R."/>
            <person name="Spatafora J.W."/>
            <person name="Yadav J.S."/>
            <person name="Aerts A."/>
            <person name="Benoit I."/>
            <person name="Boyd A."/>
            <person name="Carlson A."/>
            <person name="Copeland A."/>
            <person name="Coutinho P.M."/>
            <person name="de Vries R.P."/>
            <person name="Ferreira P."/>
            <person name="Findley K."/>
            <person name="Foster B."/>
            <person name="Gaskell J."/>
            <person name="Glotzer D."/>
            <person name="Gorecki P."/>
            <person name="Heitman J."/>
            <person name="Hesse C."/>
            <person name="Hori C."/>
            <person name="Igarashi K."/>
            <person name="Jurgens J.A."/>
            <person name="Kallen N."/>
            <person name="Kersten P."/>
            <person name="Kohler A."/>
            <person name="Kuees U."/>
            <person name="Kumar T.K.A."/>
            <person name="Kuo A."/>
            <person name="LaButti K."/>
            <person name="Larrondo L.F."/>
            <person name="Lindquist E."/>
            <person name="Ling A."/>
            <person name="Lombard V."/>
            <person name="Lucas S."/>
            <person name="Lundell T."/>
            <person name="Martin R."/>
            <person name="McLaughlin D.J."/>
            <person name="Morgenstern I."/>
            <person name="Morin E."/>
            <person name="Murat C."/>
            <person name="Nagy L.G."/>
            <person name="Nolan M."/>
            <person name="Ohm R.A."/>
            <person name="Patyshakuliyeva A."/>
            <person name="Rokas A."/>
            <person name="Ruiz-Duenas F.J."/>
            <person name="Sabat G."/>
            <person name="Salamov A."/>
            <person name="Samejima M."/>
            <person name="Schmutz J."/>
            <person name="Slot J.C."/>
            <person name="St John F."/>
            <person name="Stenlid J."/>
            <person name="Sun H."/>
            <person name="Sun S."/>
            <person name="Syed K."/>
            <person name="Tsang A."/>
            <person name="Wiebenga A."/>
            <person name="Young D."/>
            <person name="Pisabarro A."/>
            <person name="Eastwood D.C."/>
            <person name="Martin F."/>
            <person name="Cullen D."/>
            <person name="Grigoriev I.V."/>
            <person name="Hibbett D.S."/>
        </authorList>
    </citation>
    <scope>NUCLEOTIDE SEQUENCE [LARGE SCALE GENOMIC DNA]</scope>
    <source>
        <strain evidence="3">RWD-64-598 SS2</strain>
    </source>
</reference>
<organism evidence="2 3">
    <name type="scientific">Coniophora puteana (strain RWD-64-598)</name>
    <name type="common">Brown rot fungus</name>
    <dbReference type="NCBI Taxonomy" id="741705"/>
    <lineage>
        <taxon>Eukaryota</taxon>
        <taxon>Fungi</taxon>
        <taxon>Dikarya</taxon>
        <taxon>Basidiomycota</taxon>
        <taxon>Agaricomycotina</taxon>
        <taxon>Agaricomycetes</taxon>
        <taxon>Agaricomycetidae</taxon>
        <taxon>Boletales</taxon>
        <taxon>Coniophorineae</taxon>
        <taxon>Coniophoraceae</taxon>
        <taxon>Coniophora</taxon>
    </lineage>
</organism>
<feature type="non-terminal residue" evidence="2">
    <location>
        <position position="1"/>
    </location>
</feature>
<keyword evidence="3" id="KW-1185">Reference proteome</keyword>
<name>A0A5M3MTP2_CONPW</name>
<comment type="caution">
    <text evidence="2">The sequence shown here is derived from an EMBL/GenBank/DDBJ whole genome shotgun (WGS) entry which is preliminary data.</text>
</comment>
<protein>
    <submittedName>
        <fullName evidence="2">Uncharacterized protein</fullName>
    </submittedName>
</protein>
<feature type="compositionally biased region" description="Basic residues" evidence="1">
    <location>
        <begin position="301"/>
        <end position="311"/>
    </location>
</feature>
<feature type="compositionally biased region" description="Low complexity" evidence="1">
    <location>
        <begin position="338"/>
        <end position="351"/>
    </location>
</feature>
<dbReference type="OrthoDB" id="2682862at2759"/>
<dbReference type="EMBL" id="JH711577">
    <property type="protein sequence ID" value="EIW82528.1"/>
    <property type="molecule type" value="Genomic_DNA"/>
</dbReference>
<accession>A0A5M3MTP2</accession>
<dbReference type="AlphaFoldDB" id="A0A5M3MTP2"/>
<proteinExistence type="predicted"/>
<feature type="region of interest" description="Disordered" evidence="1">
    <location>
        <begin position="182"/>
        <end position="218"/>
    </location>
</feature>
<dbReference type="Proteomes" id="UP000053558">
    <property type="component" value="Unassembled WGS sequence"/>
</dbReference>
<dbReference type="KEGG" id="cput:CONPUDRAFT_81999"/>
<evidence type="ECO:0000313" key="3">
    <source>
        <dbReference type="Proteomes" id="UP000053558"/>
    </source>
</evidence>
<evidence type="ECO:0000256" key="1">
    <source>
        <dbReference type="SAM" id="MobiDB-lite"/>
    </source>
</evidence>
<feature type="compositionally biased region" description="Basic and acidic residues" evidence="1">
    <location>
        <begin position="420"/>
        <end position="433"/>
    </location>
</feature>
<evidence type="ECO:0000313" key="2">
    <source>
        <dbReference type="EMBL" id="EIW82528.1"/>
    </source>
</evidence>
<sequence length="666" mass="72816">MAGNSGTSSNTLFKPVLNNVLHIRNSFTSLQHQAYKSGSQSNLEQVPSLPSHGCVHTPPSNVQVIPDTHNTSACIGTAQQDHLVDAGQQPADSLQRSGVQCSPPQPQTIHSNKDTFHYDQGNWQCSDCIGISSQIAKTDMCATCSITQTKPLPRQSFAWRPNAALQSSLRHLKALHDRPAQFTRLDSSSSQHQSPMPNIPSPSPTVAEHSTNESLVEPEFPSGRQMATLTPNLDLATHAMTPPPFLDLAMDTHSDHVDKSQSTTSRGQLTYPRFSSTSLRRIRAKLVASHSTRWHGGVSKPGRKAKAKLARKQGAYHPIKNSPPGTPGGKQTAGFLTEDGFSSGSEASGFEESTEDPHLSITPFSDVGNTTFVKKPLEEPSDSQKCALRDQRKTSGIENEDTATSDQGLPAVSHPRQKRRLMEDRERCNEDGHEAKKTKFIDLTRDLGNMDIARAEVAVPRTAPNAYASSSRVTLEDLRAAPSLFGPQDDGEQHGEVGNEPSPTNRHHSTGGRFEAVTIPTSPSEVPTLAPQVQVWVHSINEIVAALQAQQSPTVREGPPSCTLWHWANDSSCIQVVREMWLELHNILRAVDARKAAVTRDEAHDGLVRALKHARRLCQQHDEAENVQVVDHILDDFAQRFVGKRWPSNSPVTFGPAQGGRLVLRT</sequence>
<feature type="region of interest" description="Disordered" evidence="1">
    <location>
        <begin position="483"/>
        <end position="514"/>
    </location>
</feature>
<dbReference type="GeneID" id="19210337"/>
<gene>
    <name evidence="2" type="ORF">CONPUDRAFT_81999</name>
</gene>
<feature type="compositionally biased region" description="Polar residues" evidence="1">
    <location>
        <begin position="184"/>
        <end position="196"/>
    </location>
</feature>
<feature type="region of interest" description="Disordered" evidence="1">
    <location>
        <begin position="292"/>
        <end position="433"/>
    </location>
</feature>